<keyword evidence="1" id="KW-0539">Nucleus</keyword>
<proteinExistence type="predicted"/>
<dbReference type="Proteomes" id="UP000193689">
    <property type="component" value="Unassembled WGS sequence"/>
</dbReference>
<dbReference type="AlphaFoldDB" id="A0A1Y2DJX2"/>
<protein>
    <recommendedName>
        <fullName evidence="3">Zn(2)-C6 fungal-type domain-containing protein</fullName>
    </recommendedName>
</protein>
<dbReference type="CDD" id="cd00067">
    <property type="entry name" value="GAL4"/>
    <property type="match status" value="1"/>
</dbReference>
<dbReference type="STRING" id="1141098.A0A1Y2DJX2"/>
<dbReference type="SUPFAM" id="SSF57701">
    <property type="entry name" value="Zn2/Cys6 DNA-binding domain"/>
    <property type="match status" value="1"/>
</dbReference>
<dbReference type="InterPro" id="IPR036864">
    <property type="entry name" value="Zn2-C6_fun-type_DNA-bd_sf"/>
</dbReference>
<dbReference type="PANTHER" id="PTHR47784:SF4">
    <property type="entry name" value="ZN(II)2CYS6 TRANSCRIPTION FACTOR (EUROFUNG)"/>
    <property type="match status" value="1"/>
</dbReference>
<evidence type="ECO:0000313" key="4">
    <source>
        <dbReference type="EMBL" id="ORY59548.1"/>
    </source>
</evidence>
<dbReference type="GO" id="GO:0001228">
    <property type="term" value="F:DNA-binding transcription activator activity, RNA polymerase II-specific"/>
    <property type="evidence" value="ECO:0007669"/>
    <property type="project" value="TreeGrafter"/>
</dbReference>
<comment type="caution">
    <text evidence="4">The sequence shown here is derived from an EMBL/GenBank/DDBJ whole genome shotgun (WGS) entry which is preliminary data.</text>
</comment>
<dbReference type="InterPro" id="IPR001138">
    <property type="entry name" value="Zn2Cys6_DnaBD"/>
</dbReference>
<dbReference type="GeneID" id="63780501"/>
<name>A0A1Y2DJX2_9PEZI</name>
<dbReference type="InParanoid" id="A0A1Y2DJX2"/>
<reference evidence="4 5" key="1">
    <citation type="submission" date="2016-07" db="EMBL/GenBank/DDBJ databases">
        <title>Pervasive Adenine N6-methylation of Active Genes in Fungi.</title>
        <authorList>
            <consortium name="DOE Joint Genome Institute"/>
            <person name="Mondo S.J."/>
            <person name="Dannebaum R.O."/>
            <person name="Kuo R.C."/>
            <person name="Labutti K."/>
            <person name="Haridas S."/>
            <person name="Kuo A."/>
            <person name="Salamov A."/>
            <person name="Ahrendt S.R."/>
            <person name="Lipzen A."/>
            <person name="Sullivan W."/>
            <person name="Andreopoulos W.B."/>
            <person name="Clum A."/>
            <person name="Lindquist E."/>
            <person name="Daum C."/>
            <person name="Ramamoorthy G.K."/>
            <person name="Gryganskyi A."/>
            <person name="Culley D."/>
            <person name="Magnuson J.K."/>
            <person name="James T.Y."/>
            <person name="O'Malley M.A."/>
            <person name="Stajich J.E."/>
            <person name="Spatafora J.W."/>
            <person name="Visel A."/>
            <person name="Grigoriev I.V."/>
        </authorList>
    </citation>
    <scope>NUCLEOTIDE SEQUENCE [LARGE SCALE GENOMIC DNA]</scope>
    <source>
        <strain evidence="4 5">CBS 129021</strain>
    </source>
</reference>
<dbReference type="InterPro" id="IPR053157">
    <property type="entry name" value="Sterol_Uptake_Regulator"/>
</dbReference>
<accession>A0A1Y2DJX2</accession>
<dbReference type="Gene3D" id="4.10.240.10">
    <property type="entry name" value="Zn(2)-C6 fungal-type DNA-binding domain"/>
    <property type="match status" value="1"/>
</dbReference>
<feature type="domain" description="Zn(2)-C6 fungal-type" evidence="3">
    <location>
        <begin position="12"/>
        <end position="42"/>
    </location>
</feature>
<dbReference type="SMART" id="SM00066">
    <property type="entry name" value="GAL4"/>
    <property type="match status" value="1"/>
</dbReference>
<dbReference type="Pfam" id="PF00172">
    <property type="entry name" value="Zn_clus"/>
    <property type="match status" value="1"/>
</dbReference>
<dbReference type="PANTHER" id="PTHR47784">
    <property type="entry name" value="STEROL UPTAKE CONTROL PROTEIN 2"/>
    <property type="match status" value="1"/>
</dbReference>
<dbReference type="PROSITE" id="PS00463">
    <property type="entry name" value="ZN2_CY6_FUNGAL_1"/>
    <property type="match status" value="1"/>
</dbReference>
<organism evidence="4 5">
    <name type="scientific">Pseudomassariella vexata</name>
    <dbReference type="NCBI Taxonomy" id="1141098"/>
    <lineage>
        <taxon>Eukaryota</taxon>
        <taxon>Fungi</taxon>
        <taxon>Dikarya</taxon>
        <taxon>Ascomycota</taxon>
        <taxon>Pezizomycotina</taxon>
        <taxon>Sordariomycetes</taxon>
        <taxon>Xylariomycetidae</taxon>
        <taxon>Amphisphaeriales</taxon>
        <taxon>Pseudomassariaceae</taxon>
        <taxon>Pseudomassariella</taxon>
    </lineage>
</organism>
<evidence type="ECO:0000259" key="3">
    <source>
        <dbReference type="PROSITE" id="PS50048"/>
    </source>
</evidence>
<dbReference type="EMBL" id="MCFJ01000013">
    <property type="protein sequence ID" value="ORY59548.1"/>
    <property type="molecule type" value="Genomic_DNA"/>
</dbReference>
<feature type="region of interest" description="Disordered" evidence="2">
    <location>
        <begin position="51"/>
        <end position="85"/>
    </location>
</feature>
<gene>
    <name evidence="4" type="ORF">BCR38DRAFT_488578</name>
</gene>
<dbReference type="OrthoDB" id="4937900at2759"/>
<keyword evidence="5" id="KW-1185">Reference proteome</keyword>
<evidence type="ECO:0000256" key="1">
    <source>
        <dbReference type="ARBA" id="ARBA00023242"/>
    </source>
</evidence>
<evidence type="ECO:0000256" key="2">
    <source>
        <dbReference type="SAM" id="MobiDB-lite"/>
    </source>
</evidence>
<dbReference type="GO" id="GO:0008270">
    <property type="term" value="F:zinc ion binding"/>
    <property type="evidence" value="ECO:0007669"/>
    <property type="project" value="InterPro"/>
</dbReference>
<dbReference type="RefSeq" id="XP_040712122.1">
    <property type="nucleotide sequence ID" value="XM_040864289.1"/>
</dbReference>
<evidence type="ECO:0000313" key="5">
    <source>
        <dbReference type="Proteomes" id="UP000193689"/>
    </source>
</evidence>
<dbReference type="PROSITE" id="PS50048">
    <property type="entry name" value="ZN2_CY6_FUNGAL_2"/>
    <property type="match status" value="1"/>
</dbReference>
<sequence length="410" mass="46046">MMRRSHRKSRKGCFECKRRHIRCDEQHPQCIACLRADRVCTYPDTQTGVQPTTPVPALASVPSSTGSNSPAVDTAVGTPTSSITSPQTHFTQPVDLFADNGDLIHSDGNCSINFSHLELFNHFTNHYHLLFGDEDNDMPRCQVQVTIKAAFQTPYLMYEILAFSARQLSVEAGPEKCQFYSDQATKLQSRAINMFNSVAPVPDGPNCVGMFLFSTLIGMHLMSDTIAFRDSELDPFLTRFLNYLRLHRGVRAISSNCYNLLIQSELEPVLAWGVKMAGEKGEGHECDAVRQLISEASDLSEDDINASHGAIEHLQFVFDGSGPQQQLGRRVHMAFSWPLLISEAFTELLYQRRPVALIILAYYAAMLHYCRDLWMVGSAGRHIVRLITKFLGSQWTPWLAWPNKVVNDDS</sequence>
<feature type="compositionally biased region" description="Polar residues" evidence="2">
    <location>
        <begin position="61"/>
        <end position="85"/>
    </location>
</feature>